<keyword evidence="4" id="KW-1185">Reference proteome</keyword>
<name>A0A542Y3N4_9MICO</name>
<feature type="domain" description="DUF1990" evidence="2">
    <location>
        <begin position="100"/>
        <end position="167"/>
    </location>
</feature>
<dbReference type="InterPro" id="IPR018960">
    <property type="entry name" value="DUF1990"/>
</dbReference>
<gene>
    <name evidence="3" type="ORF">FB468_0700</name>
</gene>
<dbReference type="AlphaFoldDB" id="A0A542Y3N4"/>
<evidence type="ECO:0000256" key="1">
    <source>
        <dbReference type="SAM" id="MobiDB-lite"/>
    </source>
</evidence>
<feature type="domain" description="DUF1990" evidence="2">
    <location>
        <begin position="8"/>
        <end position="62"/>
    </location>
</feature>
<accession>A0A542Y3N4</accession>
<sequence>MPVAYAAIGASGAPDLMRFPPAGSTPYEEALQLGSGQERFLTAANLLMTWGAHRAAGFTVENIELGEQADYVGVQFDDGGTPELGEKPEELFSPEGEAYVLPGTTATLVSAKAKHPRPILVISTVDEPQRLGFAWGDREETAGFGEQLVTVEHRSDGTVWAVVRGFTFLTSSGLMASVKQRSELRDVIEQAQALIGALAPGAAIRNGVAAPAGTEKSTAERDPALEDPAIEDPASEPDGDPAQGV</sequence>
<feature type="compositionally biased region" description="Acidic residues" evidence="1">
    <location>
        <begin position="228"/>
        <end position="239"/>
    </location>
</feature>
<evidence type="ECO:0000313" key="4">
    <source>
        <dbReference type="Proteomes" id="UP000319094"/>
    </source>
</evidence>
<proteinExistence type="predicted"/>
<evidence type="ECO:0000259" key="2">
    <source>
        <dbReference type="Pfam" id="PF09348"/>
    </source>
</evidence>
<dbReference type="Proteomes" id="UP000319094">
    <property type="component" value="Unassembled WGS sequence"/>
</dbReference>
<protein>
    <submittedName>
        <fullName evidence="3">Uncharacterized protein (UPF0548 family)</fullName>
    </submittedName>
</protein>
<evidence type="ECO:0000313" key="3">
    <source>
        <dbReference type="EMBL" id="TQL42695.1"/>
    </source>
</evidence>
<dbReference type="EMBL" id="VFON01000001">
    <property type="protein sequence ID" value="TQL42695.1"/>
    <property type="molecule type" value="Genomic_DNA"/>
</dbReference>
<comment type="caution">
    <text evidence="3">The sequence shown here is derived from an EMBL/GenBank/DDBJ whole genome shotgun (WGS) entry which is preliminary data.</text>
</comment>
<organism evidence="3 4">
    <name type="scientific">Leucobacter komagatae</name>
    <dbReference type="NCBI Taxonomy" id="55969"/>
    <lineage>
        <taxon>Bacteria</taxon>
        <taxon>Bacillati</taxon>
        <taxon>Actinomycetota</taxon>
        <taxon>Actinomycetes</taxon>
        <taxon>Micrococcales</taxon>
        <taxon>Microbacteriaceae</taxon>
        <taxon>Leucobacter</taxon>
    </lineage>
</organism>
<reference evidence="3 4" key="1">
    <citation type="submission" date="2019-06" db="EMBL/GenBank/DDBJ databases">
        <title>Sequencing the genomes of 1000 actinobacteria strains.</title>
        <authorList>
            <person name="Klenk H.-P."/>
        </authorList>
    </citation>
    <scope>NUCLEOTIDE SEQUENCE [LARGE SCALE GENOMIC DNA]</scope>
    <source>
        <strain evidence="3 4">DSM 8803</strain>
    </source>
</reference>
<dbReference type="Pfam" id="PF09348">
    <property type="entry name" value="DUF1990"/>
    <property type="match status" value="2"/>
</dbReference>
<dbReference type="RefSeq" id="WP_344681144.1">
    <property type="nucleotide sequence ID" value="NZ_BAAAUY010000013.1"/>
</dbReference>
<feature type="region of interest" description="Disordered" evidence="1">
    <location>
        <begin position="209"/>
        <end position="245"/>
    </location>
</feature>